<keyword evidence="1" id="KW-0812">Transmembrane</keyword>
<proteinExistence type="predicted"/>
<protein>
    <submittedName>
        <fullName evidence="2">Uncharacterized protein</fullName>
    </submittedName>
</protein>
<feature type="transmembrane region" description="Helical" evidence="1">
    <location>
        <begin position="12"/>
        <end position="31"/>
    </location>
</feature>
<dbReference type="RefSeq" id="XP_009542093.1">
    <property type="nucleotide sequence ID" value="XM_009543798.1"/>
</dbReference>
<gene>
    <name evidence="2" type="ORF">HETIRDRAFT_309452</name>
</gene>
<evidence type="ECO:0000313" key="2">
    <source>
        <dbReference type="EMBL" id="ETW85220.1"/>
    </source>
</evidence>
<evidence type="ECO:0000256" key="1">
    <source>
        <dbReference type="SAM" id="Phobius"/>
    </source>
</evidence>
<keyword evidence="1" id="KW-1133">Transmembrane helix</keyword>
<keyword evidence="3" id="KW-1185">Reference proteome</keyword>
<dbReference type="GeneID" id="20669679"/>
<organism evidence="2 3">
    <name type="scientific">Heterobasidion irregulare (strain TC 32-1)</name>
    <dbReference type="NCBI Taxonomy" id="747525"/>
    <lineage>
        <taxon>Eukaryota</taxon>
        <taxon>Fungi</taxon>
        <taxon>Dikarya</taxon>
        <taxon>Basidiomycota</taxon>
        <taxon>Agaricomycotina</taxon>
        <taxon>Agaricomycetes</taxon>
        <taxon>Russulales</taxon>
        <taxon>Bondarzewiaceae</taxon>
        <taxon>Heterobasidion</taxon>
        <taxon>Heterobasidion annosum species complex</taxon>
    </lineage>
</organism>
<dbReference type="AlphaFoldDB" id="W4KIS5"/>
<dbReference type="InParanoid" id="W4KIS5"/>
<dbReference type="KEGG" id="hir:HETIRDRAFT_309452"/>
<evidence type="ECO:0000313" key="3">
    <source>
        <dbReference type="Proteomes" id="UP000030671"/>
    </source>
</evidence>
<sequence length="49" mass="5678">MVCQNMILHHYLATLAVRYLFFIFIGLLMPVPSTYARAMDPKCSGFCHR</sequence>
<dbReference type="EMBL" id="KI925455">
    <property type="protein sequence ID" value="ETW85220.1"/>
    <property type="molecule type" value="Genomic_DNA"/>
</dbReference>
<accession>W4KIS5</accession>
<keyword evidence="1" id="KW-0472">Membrane</keyword>
<dbReference type="Proteomes" id="UP000030671">
    <property type="component" value="Unassembled WGS sequence"/>
</dbReference>
<name>W4KIS5_HETIT</name>
<dbReference type="HOGENOM" id="CLU_193161_0_0_1"/>
<reference evidence="2 3" key="1">
    <citation type="journal article" date="2012" name="New Phytol.">
        <title>Insight into trade-off between wood decay and parasitism from the genome of a fungal forest pathogen.</title>
        <authorList>
            <person name="Olson A."/>
            <person name="Aerts A."/>
            <person name="Asiegbu F."/>
            <person name="Belbahri L."/>
            <person name="Bouzid O."/>
            <person name="Broberg A."/>
            <person name="Canback B."/>
            <person name="Coutinho P.M."/>
            <person name="Cullen D."/>
            <person name="Dalman K."/>
            <person name="Deflorio G."/>
            <person name="van Diepen L.T."/>
            <person name="Dunand C."/>
            <person name="Duplessis S."/>
            <person name="Durling M."/>
            <person name="Gonthier P."/>
            <person name="Grimwood J."/>
            <person name="Fossdal C.G."/>
            <person name="Hansson D."/>
            <person name="Henrissat B."/>
            <person name="Hietala A."/>
            <person name="Himmelstrand K."/>
            <person name="Hoffmeister D."/>
            <person name="Hogberg N."/>
            <person name="James T.Y."/>
            <person name="Karlsson M."/>
            <person name="Kohler A."/>
            <person name="Kues U."/>
            <person name="Lee Y.H."/>
            <person name="Lin Y.C."/>
            <person name="Lind M."/>
            <person name="Lindquist E."/>
            <person name="Lombard V."/>
            <person name="Lucas S."/>
            <person name="Lunden K."/>
            <person name="Morin E."/>
            <person name="Murat C."/>
            <person name="Park J."/>
            <person name="Raffaello T."/>
            <person name="Rouze P."/>
            <person name="Salamov A."/>
            <person name="Schmutz J."/>
            <person name="Solheim H."/>
            <person name="Stahlberg J."/>
            <person name="Velez H."/>
            <person name="de Vries R.P."/>
            <person name="Wiebenga A."/>
            <person name="Woodward S."/>
            <person name="Yakovlev I."/>
            <person name="Garbelotto M."/>
            <person name="Martin F."/>
            <person name="Grigoriev I.V."/>
            <person name="Stenlid J."/>
        </authorList>
    </citation>
    <scope>NUCLEOTIDE SEQUENCE [LARGE SCALE GENOMIC DNA]</scope>
    <source>
        <strain evidence="2 3">TC 32-1</strain>
    </source>
</reference>